<keyword evidence="1" id="KW-0862">Zinc</keyword>
<feature type="transmembrane region" description="Helical" evidence="2">
    <location>
        <begin position="6"/>
        <end position="32"/>
    </location>
</feature>
<dbReference type="SMART" id="SM00184">
    <property type="entry name" value="RING"/>
    <property type="match status" value="1"/>
</dbReference>
<evidence type="ECO:0000313" key="4">
    <source>
        <dbReference type="EMBL" id="OII76126.1"/>
    </source>
</evidence>
<dbReference type="InterPro" id="IPR013083">
    <property type="entry name" value="Znf_RING/FYVE/PHD"/>
</dbReference>
<keyword evidence="2" id="KW-0812">Transmembrane</keyword>
<organism evidence="4 5">
    <name type="scientific">Cryptosporidium andersoni</name>
    <dbReference type="NCBI Taxonomy" id="117008"/>
    <lineage>
        <taxon>Eukaryota</taxon>
        <taxon>Sar</taxon>
        <taxon>Alveolata</taxon>
        <taxon>Apicomplexa</taxon>
        <taxon>Conoidasida</taxon>
        <taxon>Coccidia</taxon>
        <taxon>Eucoccidiorida</taxon>
        <taxon>Eimeriorina</taxon>
        <taxon>Cryptosporidiidae</taxon>
        <taxon>Cryptosporidium</taxon>
    </lineage>
</organism>
<dbReference type="AlphaFoldDB" id="A0A1J4MPJ4"/>
<keyword evidence="1" id="KW-0479">Metal-binding</keyword>
<evidence type="ECO:0000313" key="5">
    <source>
        <dbReference type="Proteomes" id="UP000186804"/>
    </source>
</evidence>
<name>A0A1J4MPJ4_9CRYT</name>
<evidence type="ECO:0000256" key="1">
    <source>
        <dbReference type="PROSITE-ProRule" id="PRU00175"/>
    </source>
</evidence>
<keyword evidence="5" id="KW-1185">Reference proteome</keyword>
<dbReference type="Gene3D" id="3.30.40.10">
    <property type="entry name" value="Zinc/RING finger domain, C3HC4 (zinc finger)"/>
    <property type="match status" value="1"/>
</dbReference>
<evidence type="ECO:0000256" key="2">
    <source>
        <dbReference type="SAM" id="Phobius"/>
    </source>
</evidence>
<keyword evidence="2" id="KW-0472">Membrane</keyword>
<dbReference type="Proteomes" id="UP000186804">
    <property type="component" value="Unassembled WGS sequence"/>
</dbReference>
<feature type="domain" description="RING-type" evidence="3">
    <location>
        <begin position="107"/>
        <end position="148"/>
    </location>
</feature>
<proteinExistence type="predicted"/>
<sequence>MYLLQSSAIFLVICSLSLLVLIILCNLAFIFCKKHPCRTEHSSQRSRRRNYNNAVTSSYIENDEINFTINLEEFSSVVPVVQYKMLRNTNANSSITSTPTSSSYSCCVICLNYILENEYVRHLPCGHLYHSICIDQWVERRCVCPLCNADLRILCSQNSTFSQQITSQSIPSSPYRQQNSEMNEIPESNPTQYNFCSRLFIPTFLVNISSQPK</sequence>
<accession>A0A1J4MPJ4</accession>
<dbReference type="GO" id="GO:0008270">
    <property type="term" value="F:zinc ion binding"/>
    <property type="evidence" value="ECO:0007669"/>
    <property type="project" value="UniProtKB-KW"/>
</dbReference>
<dbReference type="PROSITE" id="PS50089">
    <property type="entry name" value="ZF_RING_2"/>
    <property type="match status" value="1"/>
</dbReference>
<gene>
    <name evidence="4" type="ORF">cand_007150</name>
</gene>
<dbReference type="Pfam" id="PF13639">
    <property type="entry name" value="zf-RING_2"/>
    <property type="match status" value="1"/>
</dbReference>
<evidence type="ECO:0000259" key="3">
    <source>
        <dbReference type="PROSITE" id="PS50089"/>
    </source>
</evidence>
<keyword evidence="1" id="KW-0863">Zinc-finger</keyword>
<dbReference type="RefSeq" id="XP_067067972.1">
    <property type="nucleotide sequence ID" value="XM_067210955.1"/>
</dbReference>
<dbReference type="OrthoDB" id="1302410at2759"/>
<dbReference type="GeneID" id="92364900"/>
<comment type="caution">
    <text evidence="4">The sequence shown here is derived from an EMBL/GenBank/DDBJ whole genome shotgun (WGS) entry which is preliminary data.</text>
</comment>
<dbReference type="PANTHER" id="PTHR46719:SF7">
    <property type="entry name" value="RING-H2 FINGER PROTEIN ATL71-RELATED"/>
    <property type="match status" value="1"/>
</dbReference>
<dbReference type="SUPFAM" id="SSF57850">
    <property type="entry name" value="RING/U-box"/>
    <property type="match status" value="1"/>
</dbReference>
<protein>
    <submittedName>
        <fullName evidence="4">Zinc C3HC4 type domain-containing protein</fullName>
    </submittedName>
</protein>
<dbReference type="VEuPathDB" id="CryptoDB:cand_007150"/>
<reference evidence="4 5" key="1">
    <citation type="submission" date="2016-10" db="EMBL/GenBank/DDBJ databases">
        <title>Reductive evolution of mitochondrial metabolism and differential evolution of invasion-related proteins in Cryptosporidium.</title>
        <authorList>
            <person name="Liu S."/>
            <person name="Roellig D.M."/>
            <person name="Guo Y."/>
            <person name="Li N."/>
            <person name="Frace M.A."/>
            <person name="Tang K."/>
            <person name="Zhang L."/>
            <person name="Feng Y."/>
            <person name="Xiao L."/>
        </authorList>
    </citation>
    <scope>NUCLEOTIDE SEQUENCE [LARGE SCALE GENOMIC DNA]</scope>
    <source>
        <strain evidence="4">30847</strain>
    </source>
</reference>
<dbReference type="PANTHER" id="PTHR46719">
    <property type="entry name" value="TRANSCRIPTION FACTOR C2H2 FAMILY-RELATED"/>
    <property type="match status" value="1"/>
</dbReference>
<keyword evidence="2" id="KW-1133">Transmembrane helix</keyword>
<dbReference type="InterPro" id="IPR001841">
    <property type="entry name" value="Znf_RING"/>
</dbReference>
<dbReference type="EMBL" id="LRBS01000068">
    <property type="protein sequence ID" value="OII76126.1"/>
    <property type="molecule type" value="Genomic_DNA"/>
</dbReference>
<dbReference type="InterPro" id="IPR045899">
    <property type="entry name" value="ATL71-like"/>
</dbReference>